<reference evidence="1" key="1">
    <citation type="journal article" date="2014" name="Front. Microbiol.">
        <title>High frequency of phylogenetically diverse reductive dehalogenase-homologous genes in deep subseafloor sedimentary metagenomes.</title>
        <authorList>
            <person name="Kawai M."/>
            <person name="Futagami T."/>
            <person name="Toyoda A."/>
            <person name="Takaki Y."/>
            <person name="Nishi S."/>
            <person name="Hori S."/>
            <person name="Arai W."/>
            <person name="Tsubouchi T."/>
            <person name="Morono Y."/>
            <person name="Uchiyama I."/>
            <person name="Ito T."/>
            <person name="Fujiyama A."/>
            <person name="Inagaki F."/>
            <person name="Takami H."/>
        </authorList>
    </citation>
    <scope>NUCLEOTIDE SEQUENCE</scope>
    <source>
        <strain evidence="1">Expedition CK06-06</strain>
    </source>
</reference>
<gene>
    <name evidence="1" type="ORF">S03H2_63359</name>
</gene>
<comment type="caution">
    <text evidence="1">The sequence shown here is derived from an EMBL/GenBank/DDBJ whole genome shotgun (WGS) entry which is preliminary data.</text>
</comment>
<proteinExistence type="predicted"/>
<accession>X1KQH1</accession>
<name>X1KQH1_9ZZZZ</name>
<sequence length="153" mass="17221">MKMARVWAMPTSDTFDCPPIGTLVKRFLGQSKVSIDPFARNKRWATYTNDLNPKTAAEYHMDVYAFLQMLLEKGIISDLLIFDPPYSPRQVKECYDSVGLKMGLEGGQRTHGWTKEKDTGNELLEVGGHVLSFGWNSQGMGKGRGFVTEEILL</sequence>
<dbReference type="GO" id="GO:0003676">
    <property type="term" value="F:nucleic acid binding"/>
    <property type="evidence" value="ECO:0007669"/>
    <property type="project" value="InterPro"/>
</dbReference>
<dbReference type="EMBL" id="BARU01041046">
    <property type="protein sequence ID" value="GAH84253.1"/>
    <property type="molecule type" value="Genomic_DNA"/>
</dbReference>
<dbReference type="InterPro" id="IPR002052">
    <property type="entry name" value="DNA_methylase_N6_adenine_CS"/>
</dbReference>
<dbReference type="GO" id="GO:0008168">
    <property type="term" value="F:methyltransferase activity"/>
    <property type="evidence" value="ECO:0007669"/>
    <property type="project" value="InterPro"/>
</dbReference>
<dbReference type="PROSITE" id="PS00092">
    <property type="entry name" value="N6_MTASE"/>
    <property type="match status" value="1"/>
</dbReference>
<evidence type="ECO:0000313" key="1">
    <source>
        <dbReference type="EMBL" id="GAH84253.1"/>
    </source>
</evidence>
<dbReference type="AlphaFoldDB" id="X1KQH1"/>
<dbReference type="GO" id="GO:0032259">
    <property type="term" value="P:methylation"/>
    <property type="evidence" value="ECO:0007669"/>
    <property type="project" value="InterPro"/>
</dbReference>
<organism evidence="1">
    <name type="scientific">marine sediment metagenome</name>
    <dbReference type="NCBI Taxonomy" id="412755"/>
    <lineage>
        <taxon>unclassified sequences</taxon>
        <taxon>metagenomes</taxon>
        <taxon>ecological metagenomes</taxon>
    </lineage>
</organism>
<evidence type="ECO:0008006" key="2">
    <source>
        <dbReference type="Google" id="ProtNLM"/>
    </source>
</evidence>
<protein>
    <recommendedName>
        <fullName evidence="2">Adenine-specific DNA methylase</fullName>
    </recommendedName>
</protein>
<feature type="non-terminal residue" evidence="1">
    <location>
        <position position="153"/>
    </location>
</feature>